<feature type="transmembrane region" description="Helical" evidence="6">
    <location>
        <begin position="429"/>
        <end position="453"/>
    </location>
</feature>
<accession>A0A942T4D9</accession>
<dbReference type="SMART" id="SM00849">
    <property type="entry name" value="Lactamase_B"/>
    <property type="match status" value="1"/>
</dbReference>
<keyword evidence="2" id="KW-1003">Cell membrane</keyword>
<dbReference type="InterPro" id="IPR036866">
    <property type="entry name" value="RibonucZ/Hydroxyglut_hydro"/>
</dbReference>
<dbReference type="Proteomes" id="UP000677265">
    <property type="component" value="Unassembled WGS sequence"/>
</dbReference>
<evidence type="ECO:0000313" key="10">
    <source>
        <dbReference type="Proteomes" id="UP000677265"/>
    </source>
</evidence>
<keyword evidence="4 6" id="KW-1133">Transmembrane helix</keyword>
<keyword evidence="10" id="KW-1185">Reference proteome</keyword>
<dbReference type="EMBL" id="JAGYPE010000005">
    <property type="protein sequence ID" value="MBS4184916.1"/>
    <property type="molecule type" value="Genomic_DNA"/>
</dbReference>
<dbReference type="InterPro" id="IPR052159">
    <property type="entry name" value="Competence_DNA_uptake"/>
</dbReference>
<dbReference type="Pfam" id="PF03772">
    <property type="entry name" value="Competence"/>
    <property type="match status" value="1"/>
</dbReference>
<dbReference type="NCBIfam" id="TIGR00361">
    <property type="entry name" value="ComEC_Rec2"/>
    <property type="match status" value="1"/>
</dbReference>
<evidence type="ECO:0000256" key="5">
    <source>
        <dbReference type="ARBA" id="ARBA00023136"/>
    </source>
</evidence>
<protein>
    <submittedName>
        <fullName evidence="8">DNA internalization-related competence protein ComEC/Rec2</fullName>
    </submittedName>
</protein>
<feature type="transmembrane region" description="Helical" evidence="6">
    <location>
        <begin position="270"/>
        <end position="299"/>
    </location>
</feature>
<dbReference type="SUPFAM" id="SSF56281">
    <property type="entry name" value="Metallo-hydrolase/oxidoreductase"/>
    <property type="match status" value="1"/>
</dbReference>
<evidence type="ECO:0000313" key="9">
    <source>
        <dbReference type="EMBL" id="MCH6266486.1"/>
    </source>
</evidence>
<dbReference type="PANTHER" id="PTHR30619:SF1">
    <property type="entry name" value="RECOMBINATION PROTEIN 2"/>
    <property type="match status" value="1"/>
</dbReference>
<dbReference type="EMBL" id="JAGYPE020000021">
    <property type="protein sequence ID" value="MCH6266486.1"/>
    <property type="molecule type" value="Genomic_DNA"/>
</dbReference>
<dbReference type="CDD" id="cd07731">
    <property type="entry name" value="ComA-like_MBL-fold"/>
    <property type="match status" value="1"/>
</dbReference>
<feature type="transmembrane region" description="Helical" evidence="6">
    <location>
        <begin position="403"/>
        <end position="422"/>
    </location>
</feature>
<gene>
    <name evidence="9" type="ORF">KHB02_013230</name>
    <name evidence="8" type="ORF">KHB02_26410</name>
</gene>
<evidence type="ECO:0000259" key="7">
    <source>
        <dbReference type="SMART" id="SM00849"/>
    </source>
</evidence>
<dbReference type="GO" id="GO:0005886">
    <property type="term" value="C:plasma membrane"/>
    <property type="evidence" value="ECO:0007669"/>
    <property type="project" value="UniProtKB-SubCell"/>
</dbReference>
<dbReference type="InterPro" id="IPR035681">
    <property type="entry name" value="ComA-like_MBL"/>
</dbReference>
<organism evidence="8">
    <name type="scientific">Neobacillus citreus</name>
    <dbReference type="NCBI Taxonomy" id="2833578"/>
    <lineage>
        <taxon>Bacteria</taxon>
        <taxon>Bacillati</taxon>
        <taxon>Bacillota</taxon>
        <taxon>Bacilli</taxon>
        <taxon>Bacillales</taxon>
        <taxon>Bacillaceae</taxon>
        <taxon>Neobacillus</taxon>
    </lineage>
</organism>
<reference evidence="8" key="1">
    <citation type="submission" date="2021-05" db="EMBL/GenBank/DDBJ databases">
        <title>Novel Bacillus species.</title>
        <authorList>
            <person name="Liu G."/>
        </authorList>
    </citation>
    <scope>NUCLEOTIDE SEQUENCE</scope>
    <source>
        <strain evidence="8 10">FJAT-50051</strain>
    </source>
</reference>
<evidence type="ECO:0000256" key="2">
    <source>
        <dbReference type="ARBA" id="ARBA00022475"/>
    </source>
</evidence>
<dbReference type="Pfam" id="PF00753">
    <property type="entry name" value="Lactamase_B"/>
    <property type="match status" value="1"/>
</dbReference>
<dbReference type="Pfam" id="PF13567">
    <property type="entry name" value="DUF4131"/>
    <property type="match status" value="1"/>
</dbReference>
<feature type="transmembrane region" description="Helical" evidence="6">
    <location>
        <begin position="7"/>
        <end position="37"/>
    </location>
</feature>
<keyword evidence="3 6" id="KW-0812">Transmembrane</keyword>
<comment type="caution">
    <text evidence="8">The sequence shown here is derived from an EMBL/GenBank/DDBJ whole genome shotgun (WGS) entry which is preliminary data.</text>
</comment>
<evidence type="ECO:0000256" key="4">
    <source>
        <dbReference type="ARBA" id="ARBA00022989"/>
    </source>
</evidence>
<feature type="domain" description="Metallo-beta-lactamase" evidence="7">
    <location>
        <begin position="518"/>
        <end position="729"/>
    </location>
</feature>
<evidence type="ECO:0000256" key="1">
    <source>
        <dbReference type="ARBA" id="ARBA00004651"/>
    </source>
</evidence>
<dbReference type="Gene3D" id="3.60.15.10">
    <property type="entry name" value="Ribonuclease Z/Hydroxyacylglutathione hydrolase-like"/>
    <property type="match status" value="1"/>
</dbReference>
<dbReference type="InterPro" id="IPR004477">
    <property type="entry name" value="ComEC_N"/>
</dbReference>
<feature type="transmembrane region" description="Helical" evidence="6">
    <location>
        <begin position="459"/>
        <end position="476"/>
    </location>
</feature>
<dbReference type="NCBIfam" id="TIGR00360">
    <property type="entry name" value="ComEC_N-term"/>
    <property type="match status" value="1"/>
</dbReference>
<feature type="transmembrane region" description="Helical" evidence="6">
    <location>
        <begin position="311"/>
        <end position="330"/>
    </location>
</feature>
<feature type="transmembrane region" description="Helical" evidence="6">
    <location>
        <begin position="43"/>
        <end position="63"/>
    </location>
</feature>
<dbReference type="RefSeq" id="WP_213144797.1">
    <property type="nucleotide sequence ID" value="NZ_JAGYPE020000021.1"/>
</dbReference>
<dbReference type="InterPro" id="IPR001279">
    <property type="entry name" value="Metallo-B-lactamas"/>
</dbReference>
<name>A0A942T4D9_9BACI</name>
<keyword evidence="5 6" id="KW-0472">Membrane</keyword>
<evidence type="ECO:0000256" key="6">
    <source>
        <dbReference type="SAM" id="Phobius"/>
    </source>
</evidence>
<dbReference type="InterPro" id="IPR004797">
    <property type="entry name" value="Competence_ComEC/Rec2"/>
</dbReference>
<dbReference type="InterPro" id="IPR025405">
    <property type="entry name" value="DUF4131"/>
</dbReference>
<dbReference type="AlphaFoldDB" id="A0A942T4D9"/>
<dbReference type="GO" id="GO:0030420">
    <property type="term" value="P:establishment of competence for transformation"/>
    <property type="evidence" value="ECO:0007669"/>
    <property type="project" value="InterPro"/>
</dbReference>
<feature type="transmembrane region" description="Helical" evidence="6">
    <location>
        <begin position="235"/>
        <end position="258"/>
    </location>
</feature>
<comment type="subcellular location">
    <subcellularLocation>
        <location evidence="1">Cell membrane</location>
        <topology evidence="1">Multi-pass membrane protein</topology>
    </subcellularLocation>
</comment>
<proteinExistence type="predicted"/>
<dbReference type="PANTHER" id="PTHR30619">
    <property type="entry name" value="DNA INTERNALIZATION/COMPETENCE PROTEIN COMEC/REC2"/>
    <property type="match status" value="1"/>
</dbReference>
<sequence>MTGKYIYFAVAALLGVLAALNHFLPYFMLSILYLFVLHHYKKLQPYLLSVITAVWLVFFLFGFQAANHNHTKIPETVSLFSLEYIQDPKIDGDLLQIQAKEHVYKEKLLIRYKMNSQQEKEDLKDKSFYGYVCKLSGDLKKPKIAKNPNGFDYSNYLKTKEIYWIVESKENPLSNCTPVKRSSPFTLIQDLRFMGIHYLEKQFPTEIASLSSALIFGERGMLSLDLQEDYQKTGLVHLLAISGLHVSLLIGMVFYMGIRLGLTRQTMTNFLLMVLPVYVILTGASSSVIRAGLMIFLVLAVIKWKNQLKLLPLDAISLACIIYLTFNPLVLFDVGFQLSFTVSAAIILSAKYILGKYSITIIQMIVISAASQLTALPFLLYHFFGLSFIGIVANLIYIPLFSYVYLPGLYGLFFIQLVLGWTPGILIKFFMSIITLFNTLIALLADLNFAALVPGRPNLFFLLFDIVVIVCIFYIWEKRGYPNRKWHLVGLSAALLTFQSGWNWADPFGEVTMIDVGQGDSIFIHFPRGGGNYLIDTGGTMNFMDENWQKRAKPYEVGRDVVVPFLKGKGITKIDKLILTHGDMDHIGGAKSIIKELKVEEILLPSVAEPSAMEEEIKAEAEKKGINLVLVSSGYRWGNADHQFYILSPDENFKGERNSGSLAIFARFGGLNWFFGGDLDKPGEERIIQKYPELTVDVLKAGHHGSKTSSSEAFIRQVKPKAAIISVGEDNRFGHPHQEVIKLLKEVNAVIYRTDLQGAITYSFYKNTGTFSTFLP</sequence>
<evidence type="ECO:0000313" key="8">
    <source>
        <dbReference type="EMBL" id="MBS4184916.1"/>
    </source>
</evidence>
<evidence type="ECO:0000256" key="3">
    <source>
        <dbReference type="ARBA" id="ARBA00022692"/>
    </source>
</evidence>